<dbReference type="EMBL" id="OMOR01000001">
    <property type="protein sequence ID" value="SPH20847.1"/>
    <property type="molecule type" value="Genomic_DNA"/>
</dbReference>
<name>A0A2R8BCS0_9RHOB</name>
<organism evidence="1 2">
    <name type="scientific">Ascidiaceihabitans donghaensis</name>
    <dbReference type="NCBI Taxonomy" id="1510460"/>
    <lineage>
        <taxon>Bacteria</taxon>
        <taxon>Pseudomonadati</taxon>
        <taxon>Pseudomonadota</taxon>
        <taxon>Alphaproteobacteria</taxon>
        <taxon>Rhodobacterales</taxon>
        <taxon>Paracoccaceae</taxon>
        <taxon>Ascidiaceihabitans</taxon>
    </lineage>
</organism>
<dbReference type="InterPro" id="IPR011009">
    <property type="entry name" value="Kinase-like_dom_sf"/>
</dbReference>
<dbReference type="OrthoDB" id="7839681at2"/>
<evidence type="ECO:0000313" key="1">
    <source>
        <dbReference type="EMBL" id="SPH20847.1"/>
    </source>
</evidence>
<sequence>MQDTSLLPRVEKTTFDGVAAWIKRPEATRSNGFTLLHSLLKPVMPPALHPTGALGGMDAIRQEAGRLNVFAQAGLPAPRVLELRSDCVILSDTGAQLRDTLHSLADDKQRLHLIERAMRGLGAVHAAKLCHGRPFLKDMTIGADDQLSFLDLEENPTARMSLQDAQARDVWLLLLASTEFYLGPPPETPLQGLTDLLDVYLTECGTSLTPQLRNLGRALRPYRRVMSVLRLKDVSKDAAGAYWSMRVLEQL</sequence>
<keyword evidence="2" id="KW-1185">Reference proteome</keyword>
<accession>A0A2R8BCS0</accession>
<reference evidence="1 2" key="1">
    <citation type="submission" date="2018-03" db="EMBL/GenBank/DDBJ databases">
        <authorList>
            <person name="Keele B.F."/>
        </authorList>
    </citation>
    <scope>NUCLEOTIDE SEQUENCE [LARGE SCALE GENOMIC DNA]</scope>
    <source>
        <strain evidence="1 2">CECT 8599</strain>
    </source>
</reference>
<dbReference type="RefSeq" id="WP_108827998.1">
    <property type="nucleotide sequence ID" value="NZ_OMOR01000001.1"/>
</dbReference>
<proteinExistence type="predicted"/>
<protein>
    <recommendedName>
        <fullName evidence="3">Serine/threonine protein kinase</fullName>
    </recommendedName>
</protein>
<gene>
    <name evidence="1" type="ORF">ASD8599_01589</name>
</gene>
<evidence type="ECO:0000313" key="2">
    <source>
        <dbReference type="Proteomes" id="UP000244880"/>
    </source>
</evidence>
<dbReference type="AlphaFoldDB" id="A0A2R8BCS0"/>
<dbReference type="Proteomes" id="UP000244880">
    <property type="component" value="Unassembled WGS sequence"/>
</dbReference>
<dbReference type="SUPFAM" id="SSF56112">
    <property type="entry name" value="Protein kinase-like (PK-like)"/>
    <property type="match status" value="1"/>
</dbReference>
<evidence type="ECO:0008006" key="3">
    <source>
        <dbReference type="Google" id="ProtNLM"/>
    </source>
</evidence>